<sequence length="608" mass="66545">MASPPSPAETAPTPSTTKMAGLDADDDDNKALMRRVDLMHLDDMPSVARQGTGIQGWLQRLFSDLAYFVTWLRITWFGVATSLPNYILDPLGAASVLLFAGGSTVILSAMLVISAVWRLGAVQAVFRRVSERNGGVGLGNLAYPQIFDSLDRRTRDAAFQVMNRPLEEFSQPSTSSARTFDLELAKMLFCCASLVYERDGSAMEDACKIACRAAPVRPRAGHAHAPAPGESLKASSGLPNAAGQAVLDKLSKADDFIIRTARSKWGLHYRSISELGTNTSPVCGAFWDPNSNFIILSFKGTNPVEFKEWALDFTIRYTEGGAWLPGFGKVHSGFYESLFPSDIRQGATTGYVGQLLHDAYLTVFGPDALDEERKPPREFPYEQIRHRIEEIAKLLVKNSADDHVNLFVTGHSLGAALASFFFARAVASPKDFGSNSEGDDLVRVRDAYTFGCPIFGDPECIEGFGRAIHDNLDRPQTLWRVTNRHDPVATMLPEGGDYEMLSHISPTSQFHYAHIGAEIQMRHRNNLVGAGPGTLLPKGARVKVITHLGGSGSGPDVRLPLWCRILEQTPVVSRLVSHIPSCYWARLSTVEAVESLPWLGREPALVSL</sequence>
<evidence type="ECO:0000256" key="7">
    <source>
        <dbReference type="SAM" id="Phobius"/>
    </source>
</evidence>
<feature type="transmembrane region" description="Helical" evidence="7">
    <location>
        <begin position="65"/>
        <end position="87"/>
    </location>
</feature>
<feature type="region of interest" description="Disordered" evidence="6">
    <location>
        <begin position="1"/>
        <end position="25"/>
    </location>
</feature>
<dbReference type="GO" id="GO:0006629">
    <property type="term" value="P:lipid metabolic process"/>
    <property type="evidence" value="ECO:0007669"/>
    <property type="project" value="InterPro"/>
</dbReference>
<dbReference type="InterPro" id="IPR029058">
    <property type="entry name" value="AB_hydrolase_fold"/>
</dbReference>
<feature type="domain" description="Fungal lipase-type" evidence="8">
    <location>
        <begin position="296"/>
        <end position="493"/>
    </location>
</feature>
<keyword evidence="1" id="KW-0732">Signal</keyword>
<dbReference type="PANTHER" id="PTHR45856:SF24">
    <property type="entry name" value="FUNGAL LIPASE-LIKE DOMAIN-CONTAINING PROTEIN"/>
    <property type="match status" value="1"/>
</dbReference>
<dbReference type="InterPro" id="IPR002921">
    <property type="entry name" value="Fungal_lipase-type"/>
</dbReference>
<evidence type="ECO:0000256" key="1">
    <source>
        <dbReference type="ARBA" id="ARBA00022729"/>
    </source>
</evidence>
<gene>
    <name evidence="9" type="ORF">PSFLO_02152</name>
</gene>
<comment type="catalytic activity">
    <reaction evidence="4">
        <text>a diacylglycerol + H2O = a monoacylglycerol + a fatty acid + H(+)</text>
        <dbReference type="Rhea" id="RHEA:32731"/>
        <dbReference type="ChEBI" id="CHEBI:15377"/>
        <dbReference type="ChEBI" id="CHEBI:15378"/>
        <dbReference type="ChEBI" id="CHEBI:17408"/>
        <dbReference type="ChEBI" id="CHEBI:18035"/>
        <dbReference type="ChEBI" id="CHEBI:28868"/>
    </reaction>
</comment>
<dbReference type="InterPro" id="IPR051218">
    <property type="entry name" value="Sec_MonoDiacylglyc_Lipase"/>
</dbReference>
<evidence type="ECO:0000256" key="5">
    <source>
        <dbReference type="ARBA" id="ARBA00048461"/>
    </source>
</evidence>
<dbReference type="Pfam" id="PF01764">
    <property type="entry name" value="Lipase_3"/>
    <property type="match status" value="1"/>
</dbReference>
<reference evidence="9 10" key="1">
    <citation type="submission" date="2018-03" db="EMBL/GenBank/DDBJ databases">
        <authorList>
            <person name="Guldener U."/>
        </authorList>
    </citation>
    <scope>NUCLEOTIDE SEQUENCE [LARGE SCALE GENOMIC DNA]</scope>
    <source>
        <strain evidence="9 10">DAOM196992</strain>
    </source>
</reference>
<dbReference type="Proteomes" id="UP000323386">
    <property type="component" value="Unassembled WGS sequence"/>
</dbReference>
<evidence type="ECO:0000256" key="4">
    <source>
        <dbReference type="ARBA" id="ARBA00047591"/>
    </source>
</evidence>
<accession>A0A5C3F0A3</accession>
<feature type="compositionally biased region" description="Low complexity" evidence="6">
    <location>
        <begin position="8"/>
        <end position="17"/>
    </location>
</feature>
<protein>
    <recommendedName>
        <fullName evidence="8">Fungal lipase-type domain-containing protein</fullName>
    </recommendedName>
</protein>
<keyword evidence="7" id="KW-1133">Transmembrane helix</keyword>
<dbReference type="CDD" id="cd00519">
    <property type="entry name" value="Lipase_3"/>
    <property type="match status" value="1"/>
</dbReference>
<evidence type="ECO:0000313" key="10">
    <source>
        <dbReference type="Proteomes" id="UP000323386"/>
    </source>
</evidence>
<comment type="similarity">
    <text evidence="3">Belongs to the AB hydrolase superfamily. Lipase family. Class 3 subfamily.</text>
</comment>
<keyword evidence="7" id="KW-0812">Transmembrane</keyword>
<dbReference type="Gene3D" id="3.40.50.1820">
    <property type="entry name" value="alpha/beta hydrolase"/>
    <property type="match status" value="1"/>
</dbReference>
<keyword evidence="10" id="KW-1185">Reference proteome</keyword>
<dbReference type="OrthoDB" id="426718at2759"/>
<evidence type="ECO:0000256" key="2">
    <source>
        <dbReference type="ARBA" id="ARBA00023157"/>
    </source>
</evidence>
<keyword evidence="7" id="KW-0472">Membrane</keyword>
<name>A0A5C3F0A3_9BASI</name>
<organism evidence="9 10">
    <name type="scientific">Pseudozyma flocculosa</name>
    <dbReference type="NCBI Taxonomy" id="84751"/>
    <lineage>
        <taxon>Eukaryota</taxon>
        <taxon>Fungi</taxon>
        <taxon>Dikarya</taxon>
        <taxon>Basidiomycota</taxon>
        <taxon>Ustilaginomycotina</taxon>
        <taxon>Ustilaginomycetes</taxon>
        <taxon>Ustilaginales</taxon>
        <taxon>Ustilaginaceae</taxon>
        <taxon>Pseudozyma</taxon>
    </lineage>
</organism>
<evidence type="ECO:0000259" key="8">
    <source>
        <dbReference type="Pfam" id="PF01764"/>
    </source>
</evidence>
<comment type="catalytic activity">
    <reaction evidence="5">
        <text>a monoacylglycerol + H2O = glycerol + a fatty acid + H(+)</text>
        <dbReference type="Rhea" id="RHEA:15245"/>
        <dbReference type="ChEBI" id="CHEBI:15377"/>
        <dbReference type="ChEBI" id="CHEBI:15378"/>
        <dbReference type="ChEBI" id="CHEBI:17408"/>
        <dbReference type="ChEBI" id="CHEBI:17754"/>
        <dbReference type="ChEBI" id="CHEBI:28868"/>
    </reaction>
</comment>
<dbReference type="SUPFAM" id="SSF53474">
    <property type="entry name" value="alpha/beta-Hydrolases"/>
    <property type="match status" value="1"/>
</dbReference>
<keyword evidence="2" id="KW-1015">Disulfide bond</keyword>
<feature type="transmembrane region" description="Helical" evidence="7">
    <location>
        <begin position="93"/>
        <end position="117"/>
    </location>
</feature>
<evidence type="ECO:0000256" key="6">
    <source>
        <dbReference type="SAM" id="MobiDB-lite"/>
    </source>
</evidence>
<dbReference type="AlphaFoldDB" id="A0A5C3F0A3"/>
<dbReference type="EMBL" id="OOIP01000005">
    <property type="protein sequence ID" value="SPO36681.1"/>
    <property type="molecule type" value="Genomic_DNA"/>
</dbReference>
<evidence type="ECO:0000256" key="3">
    <source>
        <dbReference type="ARBA" id="ARBA00043996"/>
    </source>
</evidence>
<evidence type="ECO:0000313" key="9">
    <source>
        <dbReference type="EMBL" id="SPO36681.1"/>
    </source>
</evidence>
<dbReference type="PANTHER" id="PTHR45856">
    <property type="entry name" value="ALPHA/BETA-HYDROLASES SUPERFAMILY PROTEIN"/>
    <property type="match status" value="1"/>
</dbReference>
<proteinExistence type="inferred from homology"/>